<dbReference type="PANTHER" id="PTHR23028">
    <property type="entry name" value="ACETYLTRANSFERASE"/>
    <property type="match status" value="1"/>
</dbReference>
<keyword evidence="1" id="KW-0812">Transmembrane</keyword>
<evidence type="ECO:0000256" key="1">
    <source>
        <dbReference type="SAM" id="Phobius"/>
    </source>
</evidence>
<dbReference type="AlphaFoldDB" id="A0AA41DF72"/>
<feature type="transmembrane region" description="Helical" evidence="1">
    <location>
        <begin position="74"/>
        <end position="94"/>
    </location>
</feature>
<protein>
    <submittedName>
        <fullName evidence="5">Acyltransferase</fullName>
    </submittedName>
    <submittedName>
        <fullName evidence="4">Peptidoglycan/LPS O-acetylase OafA/YrhL</fullName>
    </submittedName>
</protein>
<keyword evidence="1" id="KW-0472">Membrane</keyword>
<feature type="transmembrane region" description="Helical" evidence="1">
    <location>
        <begin position="163"/>
        <end position="185"/>
    </location>
</feature>
<gene>
    <name evidence="4" type="ORF">GGQ89_003273</name>
    <name evidence="5" type="ORF">JYA60_08580</name>
</gene>
<comment type="caution">
    <text evidence="5">The sequence shown here is derived from an EMBL/GenBank/DDBJ whole genome shotgun (WGS) entry which is preliminary data.</text>
</comment>
<dbReference type="GO" id="GO:0016747">
    <property type="term" value="F:acyltransferase activity, transferring groups other than amino-acyl groups"/>
    <property type="evidence" value="ECO:0007669"/>
    <property type="project" value="InterPro"/>
</dbReference>
<reference evidence="5" key="2">
    <citation type="submission" date="2021-01" db="EMBL/GenBank/DDBJ databases">
        <title>Genome Sequencing of Type Strains.</title>
        <authorList>
            <person name="Lemaire J.F."/>
            <person name="Inderbitzin P."/>
            <person name="Collins S.B."/>
            <person name="Wespe N."/>
            <person name="Knight-Connoni V."/>
        </authorList>
    </citation>
    <scope>NUCLEOTIDE SEQUENCE</scope>
    <source>
        <strain evidence="5">DSM 14562</strain>
    </source>
</reference>
<evidence type="ECO:0000313" key="4">
    <source>
        <dbReference type="EMBL" id="MBB4611033.1"/>
    </source>
</evidence>
<dbReference type="InterPro" id="IPR002656">
    <property type="entry name" value="Acyl_transf_3_dom"/>
</dbReference>
<feature type="domain" description="SGNH" evidence="3">
    <location>
        <begin position="410"/>
        <end position="654"/>
    </location>
</feature>
<feature type="transmembrane region" description="Helical" evidence="1">
    <location>
        <begin position="34"/>
        <end position="53"/>
    </location>
</feature>
<dbReference type="InterPro" id="IPR043968">
    <property type="entry name" value="SGNH"/>
</dbReference>
<sequence length="662" mass="72759">MGLGFRADIEGLRAIAILAVVLFHYDVGHLANGYVGVDIFFVISGFLITSDICRRVDQRRFSYLDFYRRRARRLVPALVAVIVTATLFAMVFMTPYELKVYAVTAISTIFGISNFAFLGFVDYFSPKASRQLLMMAWSLSLEQQFYLVLPPLIVGIIPKGPRALAKFFAVIIALSFAAATAFEWYRPDAAFYLLPFRAWEFAAGAWLATVDLTGNKRLASRRFADGFAALGVVLLGSALVITYPVSVVVLRALAVLGSMALIAAPRSVLNRYGLGAKPGVVIGRYSYSWYLWHWPPLAAMNLLGIDLEPMARIGFLIATFAIAMISYALVEQPFRRSRPASLPSMRCYGAVLGAVVIPLGVIDLSGGLSRLASPALREADGDVRSAMSNPCLTSYGDSTPSEQLSCLPVSGRPAVAVVGDSHANSLVEGVRQIAERRSLAVYQMTKSSCQPIIGYSRVLDRYPMHHRECAAFMARVLSTVAAHPEIRILVLAGYWSSFVTQDRQTMVDRPSNPAQRAAWMVRQRQTLAVGLRHTAEVLRKMGRQVVIVQDVPHFAIDPYSVALVDIMPQRALVSNWLDADPKHKGVSDDRLPRSRVIADQARGVLAHVARQVPGVTLFDPTMGLCNEAGCRFRHAGHILYGDAHHLSRAGAVYATRTLRLPN</sequence>
<dbReference type="EMBL" id="JAFHKU010000126">
    <property type="protein sequence ID" value="MBN3558280.1"/>
    <property type="molecule type" value="Genomic_DNA"/>
</dbReference>
<dbReference type="Pfam" id="PF19040">
    <property type="entry name" value="SGNH"/>
    <property type="match status" value="1"/>
</dbReference>
<keyword evidence="5" id="KW-0808">Transferase</keyword>
<accession>A0AA41DF72</accession>
<feature type="domain" description="Acyltransferase 3" evidence="2">
    <location>
        <begin position="7"/>
        <end position="327"/>
    </location>
</feature>
<reference evidence="4 6" key="1">
    <citation type="submission" date="2020-08" db="EMBL/GenBank/DDBJ databases">
        <title>Genomic Encyclopedia of Type Strains, Phase IV (KMG-IV): sequencing the most valuable type-strain genomes for metagenomic binning, comparative biology and taxonomic classification.</title>
        <authorList>
            <person name="Goeker M."/>
        </authorList>
    </citation>
    <scope>NUCLEOTIDE SEQUENCE [LARGE SCALE GENOMIC DNA]</scope>
    <source>
        <strain evidence="4 6">DSM 14562</strain>
    </source>
</reference>
<dbReference type="GO" id="GO:0016020">
    <property type="term" value="C:membrane"/>
    <property type="evidence" value="ECO:0007669"/>
    <property type="project" value="TreeGrafter"/>
</dbReference>
<dbReference type="PANTHER" id="PTHR23028:SF53">
    <property type="entry name" value="ACYL_TRANSF_3 DOMAIN-CONTAINING PROTEIN"/>
    <property type="match status" value="1"/>
</dbReference>
<dbReference type="Pfam" id="PF01757">
    <property type="entry name" value="Acyl_transf_3"/>
    <property type="match status" value="1"/>
</dbReference>
<evidence type="ECO:0000259" key="3">
    <source>
        <dbReference type="Pfam" id="PF19040"/>
    </source>
</evidence>
<keyword evidence="1" id="KW-1133">Transmembrane helix</keyword>
<dbReference type="Proteomes" id="UP000704529">
    <property type="component" value="Unassembled WGS sequence"/>
</dbReference>
<feature type="transmembrane region" description="Helical" evidence="1">
    <location>
        <begin position="311"/>
        <end position="330"/>
    </location>
</feature>
<feature type="transmembrane region" description="Helical" evidence="1">
    <location>
        <begin position="100"/>
        <end position="120"/>
    </location>
</feature>
<dbReference type="InterPro" id="IPR050879">
    <property type="entry name" value="Acyltransferase_3"/>
</dbReference>
<feature type="transmembrane region" description="Helical" evidence="1">
    <location>
        <begin position="223"/>
        <end position="243"/>
    </location>
</feature>
<keyword evidence="5" id="KW-0012">Acyltransferase</keyword>
<dbReference type="GO" id="GO:0009103">
    <property type="term" value="P:lipopolysaccharide biosynthetic process"/>
    <property type="evidence" value="ECO:0007669"/>
    <property type="project" value="TreeGrafter"/>
</dbReference>
<evidence type="ECO:0000313" key="6">
    <source>
        <dbReference type="Proteomes" id="UP000584663"/>
    </source>
</evidence>
<dbReference type="Proteomes" id="UP000584663">
    <property type="component" value="Unassembled WGS sequence"/>
</dbReference>
<dbReference type="RefSeq" id="WP_184106433.1">
    <property type="nucleotide sequence ID" value="NZ_JACHNX010000018.1"/>
</dbReference>
<keyword evidence="6" id="KW-1185">Reference proteome</keyword>
<feature type="transmembrane region" description="Helical" evidence="1">
    <location>
        <begin position="350"/>
        <end position="368"/>
    </location>
</feature>
<evidence type="ECO:0000259" key="2">
    <source>
        <dbReference type="Pfam" id="PF01757"/>
    </source>
</evidence>
<evidence type="ECO:0000313" key="5">
    <source>
        <dbReference type="EMBL" id="MBN3558280.1"/>
    </source>
</evidence>
<name>A0AA41DF72_9SPHN</name>
<evidence type="ECO:0000313" key="7">
    <source>
        <dbReference type="Proteomes" id="UP000704529"/>
    </source>
</evidence>
<proteinExistence type="predicted"/>
<dbReference type="EMBL" id="JACHNX010000018">
    <property type="protein sequence ID" value="MBB4611033.1"/>
    <property type="molecule type" value="Genomic_DNA"/>
</dbReference>
<organism evidence="5 7">
    <name type="scientific">Sphingomonas yabuuchiae</name>
    <dbReference type="NCBI Taxonomy" id="172044"/>
    <lineage>
        <taxon>Bacteria</taxon>
        <taxon>Pseudomonadati</taxon>
        <taxon>Pseudomonadota</taxon>
        <taxon>Alphaproteobacteria</taxon>
        <taxon>Sphingomonadales</taxon>
        <taxon>Sphingomonadaceae</taxon>
        <taxon>Sphingomonas</taxon>
    </lineage>
</organism>